<keyword evidence="1" id="KW-0732">Signal</keyword>
<proteinExistence type="predicted"/>
<keyword evidence="3" id="KW-1185">Reference proteome</keyword>
<evidence type="ECO:0000313" key="2">
    <source>
        <dbReference type="EMBL" id="TYH63962.1"/>
    </source>
</evidence>
<name>A0A5D2KAI8_GOSTO</name>
<dbReference type="AlphaFoldDB" id="A0A5D2KAI8"/>
<feature type="signal peptide" evidence="1">
    <location>
        <begin position="1"/>
        <end position="19"/>
    </location>
</feature>
<dbReference type="Proteomes" id="UP000322667">
    <property type="component" value="Chromosome D07"/>
</dbReference>
<accession>A0A5D2KAI8</accession>
<sequence length="88" mass="10311">MCFILFFIIQFMSPSMVDEADIFLLIIETIYSFINCTEQMYLSHLKVVIRRKVEEINTNKNTCSLHLQVQKQGLRGTNYTLIAKLYKG</sequence>
<dbReference type="EMBL" id="CM017629">
    <property type="protein sequence ID" value="TYH63962.1"/>
    <property type="molecule type" value="Genomic_DNA"/>
</dbReference>
<feature type="chain" id="PRO_5022769744" description="Secreted protein" evidence="1">
    <location>
        <begin position="20"/>
        <end position="88"/>
    </location>
</feature>
<gene>
    <name evidence="2" type="ORF">ES332_D07G233400v1</name>
</gene>
<reference evidence="2 3" key="1">
    <citation type="submission" date="2019-07" db="EMBL/GenBank/DDBJ databases">
        <title>WGS assembly of Gossypium tomentosum.</title>
        <authorList>
            <person name="Chen Z.J."/>
            <person name="Sreedasyam A."/>
            <person name="Ando A."/>
            <person name="Song Q."/>
            <person name="De L."/>
            <person name="Hulse-Kemp A."/>
            <person name="Ding M."/>
            <person name="Ye W."/>
            <person name="Kirkbride R."/>
            <person name="Jenkins J."/>
            <person name="Plott C."/>
            <person name="Lovell J."/>
            <person name="Lin Y.-M."/>
            <person name="Vaughn R."/>
            <person name="Liu B."/>
            <person name="Li W."/>
            <person name="Simpson S."/>
            <person name="Scheffler B."/>
            <person name="Saski C."/>
            <person name="Grover C."/>
            <person name="Hu G."/>
            <person name="Conover J."/>
            <person name="Carlson J."/>
            <person name="Shu S."/>
            <person name="Boston L."/>
            <person name="Williams M."/>
            <person name="Peterson D."/>
            <person name="Mcgee K."/>
            <person name="Jones D."/>
            <person name="Wendel J."/>
            <person name="Stelly D."/>
            <person name="Grimwood J."/>
            <person name="Schmutz J."/>
        </authorList>
    </citation>
    <scope>NUCLEOTIDE SEQUENCE [LARGE SCALE GENOMIC DNA]</scope>
    <source>
        <strain evidence="2">7179.01</strain>
    </source>
</reference>
<protein>
    <recommendedName>
        <fullName evidence="4">Secreted protein</fullName>
    </recommendedName>
</protein>
<evidence type="ECO:0008006" key="4">
    <source>
        <dbReference type="Google" id="ProtNLM"/>
    </source>
</evidence>
<organism evidence="2 3">
    <name type="scientific">Gossypium tomentosum</name>
    <name type="common">Hawaiian cotton</name>
    <name type="synonym">Gossypium sandvicense</name>
    <dbReference type="NCBI Taxonomy" id="34277"/>
    <lineage>
        <taxon>Eukaryota</taxon>
        <taxon>Viridiplantae</taxon>
        <taxon>Streptophyta</taxon>
        <taxon>Embryophyta</taxon>
        <taxon>Tracheophyta</taxon>
        <taxon>Spermatophyta</taxon>
        <taxon>Magnoliopsida</taxon>
        <taxon>eudicotyledons</taxon>
        <taxon>Gunneridae</taxon>
        <taxon>Pentapetalae</taxon>
        <taxon>rosids</taxon>
        <taxon>malvids</taxon>
        <taxon>Malvales</taxon>
        <taxon>Malvaceae</taxon>
        <taxon>Malvoideae</taxon>
        <taxon>Gossypium</taxon>
    </lineage>
</organism>
<evidence type="ECO:0000256" key="1">
    <source>
        <dbReference type="SAM" id="SignalP"/>
    </source>
</evidence>
<evidence type="ECO:0000313" key="3">
    <source>
        <dbReference type="Proteomes" id="UP000322667"/>
    </source>
</evidence>